<evidence type="ECO:0000256" key="5">
    <source>
        <dbReference type="ARBA" id="ARBA00038121"/>
    </source>
</evidence>
<keyword evidence="3 8" id="KW-0418">Kinase</keyword>
<reference evidence="8 9" key="1">
    <citation type="journal article" date="2014" name="Genome Announc.">
        <title>Complete Genome Sequence of the Model Rhizosphere Strain Azospirillum brasilense Az39, Successfully Applied in Agriculture.</title>
        <authorList>
            <person name="Rivera D."/>
            <person name="Revale S."/>
            <person name="Molina R."/>
            <person name="Gualpa J."/>
            <person name="Puente M."/>
            <person name="Maroniche G."/>
            <person name="Paris G."/>
            <person name="Baker D."/>
            <person name="Clavijo B."/>
            <person name="McLay K."/>
            <person name="Spaepen S."/>
            <person name="Perticari A."/>
            <person name="Vazquez M."/>
            <person name="Wisniewski-Dye F."/>
            <person name="Watkins C."/>
            <person name="Martinez-Abarca F."/>
            <person name="Vanderleyden J."/>
            <person name="Cassan F."/>
        </authorList>
    </citation>
    <scope>NUCLEOTIDE SEQUENCE [LARGE SCALE GENOMIC DNA]</scope>
    <source>
        <strain evidence="8 9">Az39</strain>
        <plasmid evidence="8">AbAZ39_p5</plasmid>
    </source>
</reference>
<dbReference type="InterPro" id="IPR013750">
    <property type="entry name" value="GHMP_kinase_C_dom"/>
</dbReference>
<evidence type="ECO:0000256" key="1">
    <source>
        <dbReference type="ARBA" id="ARBA00022679"/>
    </source>
</evidence>
<dbReference type="Gene3D" id="3.30.230.120">
    <property type="match status" value="1"/>
</dbReference>
<evidence type="ECO:0000313" key="8">
    <source>
        <dbReference type="EMBL" id="AIB16662.1"/>
    </source>
</evidence>
<dbReference type="SUPFAM" id="SSF54211">
    <property type="entry name" value="Ribosomal protein S5 domain 2-like"/>
    <property type="match status" value="1"/>
</dbReference>
<dbReference type="RefSeq" id="WP_051658836.1">
    <property type="nucleotide sequence ID" value="NZ_CP007798.1"/>
</dbReference>
<accession>A0A060DV67</accession>
<keyword evidence="4" id="KW-0067">ATP-binding</keyword>
<dbReference type="PRINTS" id="PR00960">
    <property type="entry name" value="LMBPPROTEIN"/>
</dbReference>
<proteinExistence type="inferred from homology"/>
<evidence type="ECO:0000256" key="3">
    <source>
        <dbReference type="ARBA" id="ARBA00022777"/>
    </source>
</evidence>
<geneLocation type="plasmid" evidence="8 9">
    <name>AbAZ39_p5</name>
</geneLocation>
<dbReference type="PANTHER" id="PTHR32463">
    <property type="entry name" value="L-FUCOSE KINASE"/>
    <property type="match status" value="1"/>
</dbReference>
<dbReference type="InterPro" id="IPR006204">
    <property type="entry name" value="GHMP_kinase_N_dom"/>
</dbReference>
<dbReference type="InterPro" id="IPR052203">
    <property type="entry name" value="GHMP_Kinase-Related"/>
</dbReference>
<name>A0A060DV67_9PROT</name>
<dbReference type="Pfam" id="PF00288">
    <property type="entry name" value="GHMP_kinases_N"/>
    <property type="match status" value="1"/>
</dbReference>
<gene>
    <name evidence="8" type="ORF">ABAZ39_33030</name>
</gene>
<keyword evidence="2" id="KW-0547">Nucleotide-binding</keyword>
<dbReference type="Pfam" id="PF08544">
    <property type="entry name" value="GHMP_kinases_C"/>
    <property type="match status" value="1"/>
</dbReference>
<feature type="domain" description="GHMP kinase N-terminal" evidence="6">
    <location>
        <begin position="76"/>
        <end position="157"/>
    </location>
</feature>
<sequence length="357" mass="39263">MIISRTPFRVSLFGGGTDLPAWYRKHGGSVIGGAIDKYCTISLRTLPPFFQHRSRIVYSSIELVQSAEEIRHPSVRAVLMEMGVRNGVEIHHDGDLPARSGLGSSSSFTVGLLNAVYAYQGRMVSKAELAAEAIRIEQEVIGEQVGCQDQVWAAYGGLNRIDFHTDGSFEVTPLVLTRDRREELQGHFLLCFTGLSRFASEIEKEKVANFSAREANLREMRAMVDAAADILRSPNRSLEELGRMLHESWLLKRGLSPNVSNTNIDAIYDAARAAGALGGKLLGAGGGGFLLLCIPPERQAAVRKRLEHLITLPFRFDSNGSKIVVYDPDDFERRPLPTDDANTVHCPPAFADSEALL</sequence>
<dbReference type="InterPro" id="IPR001174">
    <property type="entry name" value="HddA/FKP"/>
</dbReference>
<evidence type="ECO:0000256" key="4">
    <source>
        <dbReference type="ARBA" id="ARBA00022840"/>
    </source>
</evidence>
<dbReference type="GO" id="GO:0050201">
    <property type="term" value="F:fucokinase activity"/>
    <property type="evidence" value="ECO:0007669"/>
    <property type="project" value="TreeGrafter"/>
</dbReference>
<dbReference type="EMBL" id="CP007798">
    <property type="protein sequence ID" value="AIB16662.1"/>
    <property type="molecule type" value="Genomic_DNA"/>
</dbReference>
<dbReference type="AlphaFoldDB" id="A0A060DV67"/>
<dbReference type="SUPFAM" id="SSF55060">
    <property type="entry name" value="GHMP Kinase, C-terminal domain"/>
    <property type="match status" value="1"/>
</dbReference>
<evidence type="ECO:0000256" key="2">
    <source>
        <dbReference type="ARBA" id="ARBA00022741"/>
    </source>
</evidence>
<organism evidence="8 9">
    <name type="scientific">Azospirillum argentinense</name>
    <dbReference type="NCBI Taxonomy" id="2970906"/>
    <lineage>
        <taxon>Bacteria</taxon>
        <taxon>Pseudomonadati</taxon>
        <taxon>Pseudomonadota</taxon>
        <taxon>Alphaproteobacteria</taxon>
        <taxon>Rhodospirillales</taxon>
        <taxon>Azospirillaceae</taxon>
        <taxon>Azospirillum</taxon>
    </lineage>
</organism>
<evidence type="ECO:0000313" key="9">
    <source>
        <dbReference type="Proteomes" id="UP000027186"/>
    </source>
</evidence>
<protein>
    <submittedName>
        <fullName evidence="8">Kinase</fullName>
    </submittedName>
</protein>
<dbReference type="InterPro" id="IPR036554">
    <property type="entry name" value="GHMP_kinase_C_sf"/>
</dbReference>
<comment type="similarity">
    <text evidence="5">Belongs to the GHMP kinase family.</text>
</comment>
<feature type="domain" description="GHMP kinase C-terminal" evidence="7">
    <location>
        <begin position="236"/>
        <end position="306"/>
    </location>
</feature>
<keyword evidence="8" id="KW-0614">Plasmid</keyword>
<evidence type="ECO:0000259" key="6">
    <source>
        <dbReference type="Pfam" id="PF00288"/>
    </source>
</evidence>
<keyword evidence="1" id="KW-0808">Transferase</keyword>
<dbReference type="GO" id="GO:0005524">
    <property type="term" value="F:ATP binding"/>
    <property type="evidence" value="ECO:0007669"/>
    <property type="project" value="UniProtKB-KW"/>
</dbReference>
<dbReference type="GO" id="GO:0042352">
    <property type="term" value="P:GDP-L-fucose salvage"/>
    <property type="evidence" value="ECO:0007669"/>
    <property type="project" value="TreeGrafter"/>
</dbReference>
<dbReference type="InterPro" id="IPR020568">
    <property type="entry name" value="Ribosomal_Su5_D2-typ_SF"/>
</dbReference>
<dbReference type="Proteomes" id="UP000027186">
    <property type="component" value="Plasmid AbAZ39_p5"/>
</dbReference>
<evidence type="ECO:0000259" key="7">
    <source>
        <dbReference type="Pfam" id="PF08544"/>
    </source>
</evidence>
<dbReference type="KEGG" id="abq:ABAZ39_33030"/>
<dbReference type="PANTHER" id="PTHR32463:SF0">
    <property type="entry name" value="L-FUCOSE KINASE"/>
    <property type="match status" value="1"/>
</dbReference>
<dbReference type="PIRSF" id="PIRSF036406">
    <property type="entry name" value="Hept_kin"/>
    <property type="match status" value="1"/>
</dbReference>
<dbReference type="InterPro" id="IPR014606">
    <property type="entry name" value="Heptose_7-P_kinase"/>
</dbReference>